<dbReference type="EMBL" id="JAWDJW010005818">
    <property type="protein sequence ID" value="KAK3066502.1"/>
    <property type="molecule type" value="Genomic_DNA"/>
</dbReference>
<evidence type="ECO:0000313" key="2">
    <source>
        <dbReference type="Proteomes" id="UP001186974"/>
    </source>
</evidence>
<feature type="non-terminal residue" evidence="1">
    <location>
        <position position="197"/>
    </location>
</feature>
<gene>
    <name evidence="1" type="ORF">LTS18_001672</name>
</gene>
<accession>A0ACC3DER7</accession>
<protein>
    <submittedName>
        <fullName evidence="1">Uncharacterized protein</fullName>
    </submittedName>
</protein>
<organism evidence="1 2">
    <name type="scientific">Coniosporium uncinatum</name>
    <dbReference type="NCBI Taxonomy" id="93489"/>
    <lineage>
        <taxon>Eukaryota</taxon>
        <taxon>Fungi</taxon>
        <taxon>Dikarya</taxon>
        <taxon>Ascomycota</taxon>
        <taxon>Pezizomycotina</taxon>
        <taxon>Dothideomycetes</taxon>
        <taxon>Dothideomycetes incertae sedis</taxon>
        <taxon>Coniosporium</taxon>
    </lineage>
</organism>
<reference evidence="1" key="1">
    <citation type="submission" date="2024-09" db="EMBL/GenBank/DDBJ databases">
        <title>Black Yeasts Isolated from many extreme environments.</title>
        <authorList>
            <person name="Coleine C."/>
            <person name="Stajich J.E."/>
            <person name="Selbmann L."/>
        </authorList>
    </citation>
    <scope>NUCLEOTIDE SEQUENCE</scope>
    <source>
        <strain evidence="1">CCFEE 5737</strain>
    </source>
</reference>
<evidence type="ECO:0000313" key="1">
    <source>
        <dbReference type="EMBL" id="KAK3066502.1"/>
    </source>
</evidence>
<name>A0ACC3DER7_9PEZI</name>
<keyword evidence="2" id="KW-1185">Reference proteome</keyword>
<dbReference type="Proteomes" id="UP001186974">
    <property type="component" value="Unassembled WGS sequence"/>
</dbReference>
<sequence length="197" mass="22093">MAPHASLNTADIAEKARRDILQLLEGVRGKKNLVIQKSLAGPLGLIVKTSTLQEYGVDKFFFLENDNVDTSQKNVVFLSRGDKAHEILTIAEQIKRVRRESQTDHEFSIFWVPRRTLVSDQILEEAGVLGEVNVAEFLLHFTPLAEDVLSLEYDEAFTDLYLRKDPSSVFLAAKALMGLQEKHGLFPRITGKGDNAK</sequence>
<comment type="caution">
    <text evidence="1">The sequence shown here is derived from an EMBL/GenBank/DDBJ whole genome shotgun (WGS) entry which is preliminary data.</text>
</comment>
<proteinExistence type="predicted"/>